<accession>A0ABM3JH11</accession>
<keyword evidence="5 9" id="KW-0297">G-protein coupled receptor</keyword>
<evidence type="ECO:0000256" key="4">
    <source>
        <dbReference type="ARBA" id="ARBA00022989"/>
    </source>
</evidence>
<feature type="compositionally biased region" description="Basic and acidic residues" evidence="10">
    <location>
        <begin position="597"/>
        <end position="611"/>
    </location>
</feature>
<sequence length="628" mass="69858">MACLFENRKYIENAVRHAKSTLNVSGAQGFASDDEVVVEDGFTNNSAENDTKIFVVGTYIGIFKEDLITVTATERITLTTVMSLLLVISLCGNICSLLANMRRQLRPFFRACLISLAISDLINSTFLTTAYLSQILQEYSQVWLLGRGMCRVVPSITTAAILVSSITLVGIAMDRYFAVMRAVISFWNPGVIFCVLSMLTLWAAAIGTSWPVSRVYELYPVHILTRHWIPTHNTNNTTTASAGSATVTTATTVAESRTTMPTLYANSVETVTKSHWEQQTANNNQSYTMLLTSELVMMCVSDQSSIAMYYFAIFGVIFVPTIIAFIWMNSVIAKQLWKSRRTAATSKRHSKNWWRHLPCICSRKCKDDERNLKEDPVDSKGRQSSCLTISNGAGINTTDLKIPPLSQPSVTNITFPTKVTSSAPIRTSNSNNRETRHLRMFTVIILLITAFLFLRSPTWILMLMRIGGIYAGHFPIILHYFFGILNLTNSMLNPFFYTFLTDILKFAHFIKTTFCSGFCSFRLRNQSKQHIPKYPTASSAGLGEDGGASQLASTSTCCGRFWINKMAALTRSLCCKPAARKSSGVTKLRIQPLDDKLKGDSELYGNERDEGVDCSDASGYSKELDSAQ</sequence>
<dbReference type="Pfam" id="PF00001">
    <property type="entry name" value="7tm_1"/>
    <property type="match status" value="2"/>
</dbReference>
<organism evidence="13 14">
    <name type="scientific">Bactrocera dorsalis</name>
    <name type="common">Oriental fruit fly</name>
    <name type="synonym">Dacus dorsalis</name>
    <dbReference type="NCBI Taxonomy" id="27457"/>
    <lineage>
        <taxon>Eukaryota</taxon>
        <taxon>Metazoa</taxon>
        <taxon>Ecdysozoa</taxon>
        <taxon>Arthropoda</taxon>
        <taxon>Hexapoda</taxon>
        <taxon>Insecta</taxon>
        <taxon>Pterygota</taxon>
        <taxon>Neoptera</taxon>
        <taxon>Endopterygota</taxon>
        <taxon>Diptera</taxon>
        <taxon>Brachycera</taxon>
        <taxon>Muscomorpha</taxon>
        <taxon>Tephritoidea</taxon>
        <taxon>Tephritidae</taxon>
        <taxon>Bactrocera</taxon>
        <taxon>Bactrocera</taxon>
    </lineage>
</organism>
<keyword evidence="7 9" id="KW-0675">Receptor</keyword>
<evidence type="ECO:0000256" key="5">
    <source>
        <dbReference type="ARBA" id="ARBA00023040"/>
    </source>
</evidence>
<feature type="transmembrane region" description="Helical" evidence="11">
    <location>
        <begin position="185"/>
        <end position="210"/>
    </location>
</feature>
<evidence type="ECO:0000256" key="3">
    <source>
        <dbReference type="ARBA" id="ARBA00022692"/>
    </source>
</evidence>
<evidence type="ECO:0000256" key="8">
    <source>
        <dbReference type="ARBA" id="ARBA00023224"/>
    </source>
</evidence>
<dbReference type="PROSITE" id="PS00237">
    <property type="entry name" value="G_PROTEIN_RECEP_F1_1"/>
    <property type="match status" value="1"/>
</dbReference>
<dbReference type="RefSeq" id="XP_049308510.1">
    <property type="nucleotide sequence ID" value="XM_049452553.1"/>
</dbReference>
<proteinExistence type="inferred from homology"/>
<dbReference type="PANTHER" id="PTHR24238">
    <property type="entry name" value="G-PROTEIN COUPLED RECEPTOR"/>
    <property type="match status" value="1"/>
</dbReference>
<dbReference type="PANTHER" id="PTHR24238:SF58">
    <property type="entry name" value="FI22604P1"/>
    <property type="match status" value="1"/>
</dbReference>
<dbReference type="Proteomes" id="UP001652620">
    <property type="component" value="Chromosome 3"/>
</dbReference>
<keyword evidence="8 9" id="KW-0807">Transducer</keyword>
<name>A0ABM3JH11_BACDO</name>
<dbReference type="PROSITE" id="PS50262">
    <property type="entry name" value="G_PROTEIN_RECEP_F1_2"/>
    <property type="match status" value="1"/>
</dbReference>
<evidence type="ECO:0000256" key="10">
    <source>
        <dbReference type="SAM" id="MobiDB-lite"/>
    </source>
</evidence>
<keyword evidence="6 11" id="KW-0472">Membrane</keyword>
<feature type="region of interest" description="Disordered" evidence="10">
    <location>
        <begin position="597"/>
        <end position="628"/>
    </location>
</feature>
<protein>
    <submittedName>
        <fullName evidence="14">Uncharacterized protein LOC115066039</fullName>
    </submittedName>
</protein>
<dbReference type="InterPro" id="IPR017452">
    <property type="entry name" value="GPCR_Rhodpsn_7TM"/>
</dbReference>
<evidence type="ECO:0000313" key="13">
    <source>
        <dbReference type="Proteomes" id="UP001652620"/>
    </source>
</evidence>
<dbReference type="GeneID" id="115066039"/>
<evidence type="ECO:0000256" key="9">
    <source>
        <dbReference type="RuleBase" id="RU000688"/>
    </source>
</evidence>
<dbReference type="SUPFAM" id="SSF81321">
    <property type="entry name" value="Family A G protein-coupled receptor-like"/>
    <property type="match status" value="1"/>
</dbReference>
<comment type="subcellular location">
    <subcellularLocation>
        <location evidence="1">Membrane</location>
        <topology evidence="1">Multi-pass membrane protein</topology>
    </subcellularLocation>
</comment>
<keyword evidence="13" id="KW-1185">Reference proteome</keyword>
<dbReference type="Gene3D" id="1.20.1070.10">
    <property type="entry name" value="Rhodopsin 7-helix transmembrane proteins"/>
    <property type="match status" value="1"/>
</dbReference>
<dbReference type="PRINTS" id="PR00237">
    <property type="entry name" value="GPCRRHODOPSN"/>
</dbReference>
<evidence type="ECO:0000256" key="2">
    <source>
        <dbReference type="ARBA" id="ARBA00010663"/>
    </source>
</evidence>
<feature type="transmembrane region" description="Helical" evidence="11">
    <location>
        <begin position="152"/>
        <end position="173"/>
    </location>
</feature>
<gene>
    <name evidence="14" type="primary">LOC115066039</name>
</gene>
<evidence type="ECO:0000256" key="11">
    <source>
        <dbReference type="SAM" id="Phobius"/>
    </source>
</evidence>
<feature type="transmembrane region" description="Helical" evidence="11">
    <location>
        <begin position="111"/>
        <end position="132"/>
    </location>
</feature>
<dbReference type="InterPro" id="IPR000276">
    <property type="entry name" value="GPCR_Rhodpsn"/>
</dbReference>
<evidence type="ECO:0000313" key="14">
    <source>
        <dbReference type="RefSeq" id="XP_049308510.1"/>
    </source>
</evidence>
<evidence type="ECO:0000259" key="12">
    <source>
        <dbReference type="PROSITE" id="PS50262"/>
    </source>
</evidence>
<feature type="transmembrane region" description="Helical" evidence="11">
    <location>
        <begin position="307"/>
        <end position="332"/>
    </location>
</feature>
<evidence type="ECO:0000256" key="1">
    <source>
        <dbReference type="ARBA" id="ARBA00004141"/>
    </source>
</evidence>
<feature type="domain" description="G-protein coupled receptors family 1 profile" evidence="12">
    <location>
        <begin position="92"/>
        <end position="497"/>
    </location>
</feature>
<keyword evidence="3 9" id="KW-0812">Transmembrane</keyword>
<evidence type="ECO:0000256" key="6">
    <source>
        <dbReference type="ARBA" id="ARBA00023136"/>
    </source>
</evidence>
<feature type="transmembrane region" description="Helical" evidence="11">
    <location>
        <begin position="76"/>
        <end position="99"/>
    </location>
</feature>
<keyword evidence="4 11" id="KW-1133">Transmembrane helix</keyword>
<comment type="similarity">
    <text evidence="2 9">Belongs to the G-protein coupled receptor 1 family.</text>
</comment>
<feature type="transmembrane region" description="Helical" evidence="11">
    <location>
        <begin position="438"/>
        <end position="454"/>
    </location>
</feature>
<evidence type="ECO:0000256" key="7">
    <source>
        <dbReference type="ARBA" id="ARBA00023170"/>
    </source>
</evidence>
<reference evidence="14" key="1">
    <citation type="submission" date="2025-08" db="UniProtKB">
        <authorList>
            <consortium name="RefSeq"/>
        </authorList>
    </citation>
    <scope>IDENTIFICATION</scope>
    <source>
        <tissue evidence="14">Adult</tissue>
    </source>
</reference>
<dbReference type="CDD" id="cd00637">
    <property type="entry name" value="7tm_classA_rhodopsin-like"/>
    <property type="match status" value="1"/>
</dbReference>